<dbReference type="InterPro" id="IPR043136">
    <property type="entry name" value="B30.2/SPRY_sf"/>
</dbReference>
<organism evidence="17 18">
    <name type="scientific">Sinanodonta woodiana</name>
    <name type="common">Chinese pond mussel</name>
    <name type="synonym">Anodonta woodiana</name>
    <dbReference type="NCBI Taxonomy" id="1069815"/>
    <lineage>
        <taxon>Eukaryota</taxon>
        <taxon>Metazoa</taxon>
        <taxon>Spiralia</taxon>
        <taxon>Lophotrochozoa</taxon>
        <taxon>Mollusca</taxon>
        <taxon>Bivalvia</taxon>
        <taxon>Autobranchia</taxon>
        <taxon>Heteroconchia</taxon>
        <taxon>Palaeoheterodonta</taxon>
        <taxon>Unionida</taxon>
        <taxon>Unionoidea</taxon>
        <taxon>Unionidae</taxon>
        <taxon>Unioninae</taxon>
        <taxon>Sinanodonta</taxon>
    </lineage>
</organism>
<evidence type="ECO:0000259" key="15">
    <source>
        <dbReference type="PROSITE" id="PS50089"/>
    </source>
</evidence>
<feature type="domain" description="NHR" evidence="16">
    <location>
        <begin position="65"/>
        <end position="220"/>
    </location>
</feature>
<dbReference type="EMBL" id="JBJQND010000010">
    <property type="protein sequence ID" value="KAL3864929.1"/>
    <property type="molecule type" value="Genomic_DNA"/>
</dbReference>
<evidence type="ECO:0000256" key="7">
    <source>
        <dbReference type="ARBA" id="ARBA00022723"/>
    </source>
</evidence>
<dbReference type="GO" id="GO:0007219">
    <property type="term" value="P:Notch signaling pathway"/>
    <property type="evidence" value="ECO:0007669"/>
    <property type="project" value="UniProtKB-KW"/>
</dbReference>
<feature type="domain" description="RING-type" evidence="15">
    <location>
        <begin position="523"/>
        <end position="563"/>
    </location>
</feature>
<dbReference type="Pfam" id="PF07177">
    <property type="entry name" value="Neuralized"/>
    <property type="match status" value="2"/>
</dbReference>
<evidence type="ECO:0000256" key="11">
    <source>
        <dbReference type="ARBA" id="ARBA00022833"/>
    </source>
</evidence>
<evidence type="ECO:0000256" key="13">
    <source>
        <dbReference type="PROSITE-ProRule" id="PRU00175"/>
    </source>
</evidence>
<evidence type="ECO:0000256" key="12">
    <source>
        <dbReference type="ARBA" id="ARBA00022976"/>
    </source>
</evidence>
<comment type="subcellular location">
    <subcellularLocation>
        <location evidence="2">Cytoplasm</location>
    </subcellularLocation>
</comment>
<feature type="domain" description="NHR" evidence="16">
    <location>
        <begin position="274"/>
        <end position="429"/>
    </location>
</feature>
<keyword evidence="12" id="KW-0914">Notch signaling pathway</keyword>
<keyword evidence="11" id="KW-0862">Zinc</keyword>
<dbReference type="EC" id="2.3.2.27" evidence="4"/>
<dbReference type="CDD" id="cd16647">
    <property type="entry name" value="mRING-HC-C3HC5_NEU1"/>
    <property type="match status" value="1"/>
</dbReference>
<accession>A0ABD3VTJ7</accession>
<evidence type="ECO:0000256" key="8">
    <source>
        <dbReference type="ARBA" id="ARBA00022737"/>
    </source>
</evidence>
<evidence type="ECO:0000313" key="18">
    <source>
        <dbReference type="Proteomes" id="UP001634394"/>
    </source>
</evidence>
<dbReference type="SUPFAM" id="SSF57850">
    <property type="entry name" value="RING/U-box"/>
    <property type="match status" value="1"/>
</dbReference>
<keyword evidence="8" id="KW-0677">Repeat</keyword>
<dbReference type="AlphaFoldDB" id="A0ABD3VTJ7"/>
<dbReference type="InterPro" id="IPR006573">
    <property type="entry name" value="NHR_dom"/>
</dbReference>
<evidence type="ECO:0000256" key="9">
    <source>
        <dbReference type="ARBA" id="ARBA00022771"/>
    </source>
</evidence>
<name>A0ABD3VTJ7_SINWO</name>
<comment type="catalytic activity">
    <reaction evidence="1">
        <text>S-ubiquitinyl-[E2 ubiquitin-conjugating enzyme]-L-cysteine + [acceptor protein]-L-lysine = [E2 ubiquitin-conjugating enzyme]-L-cysteine + N(6)-ubiquitinyl-[acceptor protein]-L-lysine.</text>
        <dbReference type="EC" id="2.3.2.27"/>
    </reaction>
</comment>
<evidence type="ECO:0000313" key="17">
    <source>
        <dbReference type="EMBL" id="KAL3864929.1"/>
    </source>
</evidence>
<dbReference type="SMART" id="SM00184">
    <property type="entry name" value="RING"/>
    <property type="match status" value="1"/>
</dbReference>
<dbReference type="FunFam" id="3.30.40.10:FF:000056">
    <property type="entry name" value="Putative E3 ubiquitin-protein ligase NEURL1B"/>
    <property type="match status" value="1"/>
</dbReference>
<dbReference type="GO" id="GO:0005737">
    <property type="term" value="C:cytoplasm"/>
    <property type="evidence" value="ECO:0007669"/>
    <property type="project" value="UniProtKB-SubCell"/>
</dbReference>
<evidence type="ECO:0000256" key="14">
    <source>
        <dbReference type="SAM" id="MobiDB-lite"/>
    </source>
</evidence>
<keyword evidence="6" id="KW-0808">Transferase</keyword>
<dbReference type="Gene3D" id="2.60.120.920">
    <property type="match status" value="2"/>
</dbReference>
<keyword evidence="10" id="KW-0833">Ubl conjugation pathway</keyword>
<dbReference type="InterPro" id="IPR013083">
    <property type="entry name" value="Znf_RING/FYVE/PHD"/>
</dbReference>
<evidence type="ECO:0000256" key="4">
    <source>
        <dbReference type="ARBA" id="ARBA00012483"/>
    </source>
</evidence>
<keyword evidence="18" id="KW-1185">Reference proteome</keyword>
<dbReference type="PANTHER" id="PTHR12429:SF6">
    <property type="entry name" value="PROTEIN NEURALIZED"/>
    <property type="match status" value="1"/>
</dbReference>
<dbReference type="PANTHER" id="PTHR12429">
    <property type="entry name" value="NEURALIZED"/>
    <property type="match status" value="1"/>
</dbReference>
<dbReference type="FunFam" id="2.60.120.920:FF:000005">
    <property type="entry name" value="Putative E3 ubiquitin-protein ligase NEURL1B"/>
    <property type="match status" value="2"/>
</dbReference>
<protein>
    <recommendedName>
        <fullName evidence="4">RING-type E3 ubiquitin transferase</fullName>
        <ecNumber evidence="4">2.3.2.27</ecNumber>
    </recommendedName>
</protein>
<dbReference type="GO" id="GO:0061630">
    <property type="term" value="F:ubiquitin protein ligase activity"/>
    <property type="evidence" value="ECO:0007669"/>
    <property type="project" value="UniProtKB-EC"/>
</dbReference>
<reference evidence="17 18" key="1">
    <citation type="submission" date="2024-11" db="EMBL/GenBank/DDBJ databases">
        <title>Chromosome-level genome assembly of the freshwater bivalve Anodonta woodiana.</title>
        <authorList>
            <person name="Chen X."/>
        </authorList>
    </citation>
    <scope>NUCLEOTIDE SEQUENCE [LARGE SCALE GENOMIC DNA]</scope>
    <source>
        <strain evidence="17">MN2024</strain>
        <tissue evidence="17">Gills</tissue>
    </source>
</reference>
<comment type="caution">
    <text evidence="17">The sequence shown here is derived from an EMBL/GenBank/DDBJ whole genome shotgun (WGS) entry which is preliminary data.</text>
</comment>
<dbReference type="InterPro" id="IPR037962">
    <property type="entry name" value="Neuralized"/>
</dbReference>
<evidence type="ECO:0000256" key="2">
    <source>
        <dbReference type="ARBA" id="ARBA00004496"/>
    </source>
</evidence>
<dbReference type="Pfam" id="PF13920">
    <property type="entry name" value="zf-C3HC4_3"/>
    <property type="match status" value="1"/>
</dbReference>
<proteinExistence type="predicted"/>
<evidence type="ECO:0000259" key="16">
    <source>
        <dbReference type="PROSITE" id="PS51065"/>
    </source>
</evidence>
<evidence type="ECO:0000256" key="3">
    <source>
        <dbReference type="ARBA" id="ARBA00004906"/>
    </source>
</evidence>
<dbReference type="GO" id="GO:0008270">
    <property type="term" value="F:zinc ion binding"/>
    <property type="evidence" value="ECO:0007669"/>
    <property type="project" value="UniProtKB-KW"/>
</dbReference>
<evidence type="ECO:0000256" key="5">
    <source>
        <dbReference type="ARBA" id="ARBA00022490"/>
    </source>
</evidence>
<gene>
    <name evidence="17" type="ORF">ACJMK2_006572</name>
</gene>
<dbReference type="Proteomes" id="UP001634394">
    <property type="component" value="Unassembled WGS sequence"/>
</dbReference>
<evidence type="ECO:0000256" key="6">
    <source>
        <dbReference type="ARBA" id="ARBA00022679"/>
    </source>
</evidence>
<evidence type="ECO:0000256" key="1">
    <source>
        <dbReference type="ARBA" id="ARBA00000900"/>
    </source>
</evidence>
<comment type="pathway">
    <text evidence="3">Protein modification; protein ubiquitination.</text>
</comment>
<keyword evidence="5" id="KW-0963">Cytoplasm</keyword>
<dbReference type="PROSITE" id="PS51065">
    <property type="entry name" value="NHR"/>
    <property type="match status" value="2"/>
</dbReference>
<keyword evidence="9 13" id="KW-0863">Zinc-finger</keyword>
<dbReference type="SMART" id="SM00588">
    <property type="entry name" value="NEUZ"/>
    <property type="match status" value="2"/>
</dbReference>
<sequence length="575" mass="64303">MGIYNMENSTVVLDSVTLFSNRRNSCPPQGYAQDWQRLWVQHSAGNRRTAYRTSADLSNLRSDWPLQFHEIHGDNIKLSQDKLRAKRADSFCKGICFSNRPVSINEKVYIRFYEISCSWSGVLRFGFTNIDPGTLEGSSLPRYACPDLTNKPGYWAKALAERYAVVNNVLYFYVTRSGDVLYGVNGDDKGIFFGGVNTNAPIWAVMDIYGNTIAVEFTQPETPVLNNMISVSGQGNQQTITSSMSSLTLSSRERQVPSNLSISPRCNINMELSPLPFHPLCGRNIRLSHDKTEASRTQEEYCNGYVFTSRPLRCGEKLVIVVQGVDRSYVGGLALGFTACDPANIRMEDLPDDADLLLDRMEYWVVNKDICRNPEVGEELSFHLTTEGEVCYSRNKQKMSTLMHVDRTLPLWAFFDIFGNVQKIKLLGVTVPKQPRPMPRSISSSGTLTVTLPPPNRLAITPTSTYTSMDPHRTGVVRSFSVPASGLAQSAGHKPLPPLPASDPATPLSTVENPIADNEYNECNVCYERPVNAVLYTCGHLCMCYECAIMVKQERGSLCPICRQEIRDVIKIYRS</sequence>
<evidence type="ECO:0000256" key="10">
    <source>
        <dbReference type="ARBA" id="ARBA00022786"/>
    </source>
</evidence>
<keyword evidence="7" id="KW-0479">Metal-binding</keyword>
<dbReference type="PROSITE" id="PS50089">
    <property type="entry name" value="ZF_RING_2"/>
    <property type="match status" value="1"/>
</dbReference>
<dbReference type="InterPro" id="IPR001841">
    <property type="entry name" value="Znf_RING"/>
</dbReference>
<dbReference type="Gene3D" id="3.30.40.10">
    <property type="entry name" value="Zinc/RING finger domain, C3HC4 (zinc finger)"/>
    <property type="match status" value="1"/>
</dbReference>
<feature type="region of interest" description="Disordered" evidence="14">
    <location>
        <begin position="488"/>
        <end position="508"/>
    </location>
</feature>